<dbReference type="Proteomes" id="UP000295008">
    <property type="component" value="Unassembled WGS sequence"/>
</dbReference>
<dbReference type="PANTHER" id="PTHR35568">
    <property type="entry name" value="TRANSCRIPTIONAL REGULATOR DAUR"/>
    <property type="match status" value="1"/>
</dbReference>
<comment type="caution">
    <text evidence="3">The sequence shown here is derived from an EMBL/GenBank/DDBJ whole genome shotgun (WGS) entry which is preliminary data.</text>
</comment>
<dbReference type="InterPro" id="IPR039445">
    <property type="entry name" value="DauR-like_HTH"/>
</dbReference>
<evidence type="ECO:0000313" key="4">
    <source>
        <dbReference type="Proteomes" id="UP000295008"/>
    </source>
</evidence>
<reference evidence="3 4" key="1">
    <citation type="submission" date="2019-03" db="EMBL/GenBank/DDBJ databases">
        <title>Genomic Encyclopedia of Type Strains, Phase IV (KMG-IV): sequencing the most valuable type-strain genomes for metagenomic binning, comparative biology and taxonomic classification.</title>
        <authorList>
            <person name="Goeker M."/>
        </authorList>
    </citation>
    <scope>NUCLEOTIDE SEQUENCE [LARGE SCALE GENOMIC DNA]</scope>
    <source>
        <strain evidence="3 4">LX-B</strain>
    </source>
</reference>
<dbReference type="Pfam" id="PF08348">
    <property type="entry name" value="PAS_6"/>
    <property type="match status" value="1"/>
</dbReference>
<sequence>MERIADEMDLLTAIVKAIVAQWGEKCEVVLHDWSAGYDKTIVAIEGNVTGRKVGDCGSNLGLEVMRGTVENGDIYNYITQTKDGKILRSSTVYIKNKENKPIGALCMNFDISDIIAAKKTMESLTMTYGATSEYFATDVNDLLDFLIQESIKLVGKPVSYMTKEDKLKALDYLDEKGAFLITKSGNKICQFFDISKYTLYNYLDEIRIAKEKKPEPTEAGERVV</sequence>
<dbReference type="Pfam" id="PF13309">
    <property type="entry name" value="HTH_22"/>
    <property type="match status" value="1"/>
</dbReference>
<accession>A0A4V2QFL6</accession>
<proteinExistence type="predicted"/>
<dbReference type="InterPro" id="IPR039446">
    <property type="entry name" value="DauR-like"/>
</dbReference>
<dbReference type="PANTHER" id="PTHR35568:SF1">
    <property type="entry name" value="TRANSCRIPTIONAL REGULATOR DAUR"/>
    <property type="match status" value="1"/>
</dbReference>
<evidence type="ECO:0000259" key="1">
    <source>
        <dbReference type="Pfam" id="PF08348"/>
    </source>
</evidence>
<feature type="domain" description="YheO-like" evidence="1">
    <location>
        <begin position="11"/>
        <end position="119"/>
    </location>
</feature>
<organism evidence="3 4">
    <name type="scientific">Hydrogenispora ethanolica</name>
    <dbReference type="NCBI Taxonomy" id="1082276"/>
    <lineage>
        <taxon>Bacteria</taxon>
        <taxon>Bacillati</taxon>
        <taxon>Bacillota</taxon>
        <taxon>Hydrogenispora</taxon>
    </lineage>
</organism>
<feature type="domain" description="Transcriptional regulator DauR-like HTH" evidence="2">
    <location>
        <begin position="143"/>
        <end position="204"/>
    </location>
</feature>
<name>A0A4V2QFL6_HYDET</name>
<dbReference type="InterPro" id="IPR013559">
    <property type="entry name" value="YheO"/>
</dbReference>
<dbReference type="EMBL" id="SLUN01000006">
    <property type="protein sequence ID" value="TCL72367.1"/>
    <property type="molecule type" value="Genomic_DNA"/>
</dbReference>
<dbReference type="AlphaFoldDB" id="A0A4V2QFL6"/>
<protein>
    <submittedName>
        <fullName evidence="3">Putative transcriptional regulator YheO</fullName>
    </submittedName>
</protein>
<gene>
    <name evidence="3" type="ORF">EDC14_100677</name>
</gene>
<evidence type="ECO:0000313" key="3">
    <source>
        <dbReference type="EMBL" id="TCL72367.1"/>
    </source>
</evidence>
<dbReference type="RefSeq" id="WP_424337401.1">
    <property type="nucleotide sequence ID" value="NZ_SLUN01000006.1"/>
</dbReference>
<evidence type="ECO:0000259" key="2">
    <source>
        <dbReference type="Pfam" id="PF13309"/>
    </source>
</evidence>
<keyword evidence="4" id="KW-1185">Reference proteome</keyword>